<evidence type="ECO:0000313" key="2">
    <source>
        <dbReference type="Proteomes" id="UP000242427"/>
    </source>
</evidence>
<dbReference type="Proteomes" id="UP000242427">
    <property type="component" value="Unassembled WGS sequence"/>
</dbReference>
<gene>
    <name evidence="1" type="ORF">B7P34_36100</name>
</gene>
<dbReference type="AlphaFoldDB" id="A0A9X7PDL9"/>
<keyword evidence="2" id="KW-1185">Reference proteome</keyword>
<evidence type="ECO:0000313" key="1">
    <source>
        <dbReference type="EMBL" id="PSJ23936.1"/>
    </source>
</evidence>
<dbReference type="EMBL" id="PXWG01000334">
    <property type="protein sequence ID" value="PSJ23936.1"/>
    <property type="molecule type" value="Genomic_DNA"/>
</dbReference>
<accession>A0A9X7PDL9</accession>
<comment type="caution">
    <text evidence="1">The sequence shown here is derived from an EMBL/GenBank/DDBJ whole genome shotgun (WGS) entry which is preliminary data.</text>
</comment>
<feature type="non-terminal residue" evidence="1">
    <location>
        <position position="209"/>
    </location>
</feature>
<proteinExistence type="predicted"/>
<sequence length="209" mass="21419">MFEQDTTDMLGGYQAGVANAHRAVGGAVWCGYRGLIFMACDTHLSPEQIPTALAYLDGAASVLGADLTGCYGFPELISAARAGGHARGFWQCGNDPGPLGDAHLWQVNTGSVSVAGVACDVNVQYAPIPAPGSTPAPVSSRHRLEDPVAPIPISVQPDGTFRATLMCESGGGSQVVAQAWLDIGSTWGASGFRVTALSPAAITCLYPAG</sequence>
<dbReference type="Gene3D" id="3.20.20.80">
    <property type="entry name" value="Glycosidases"/>
    <property type="match status" value="1"/>
</dbReference>
<name>A0A9X7PDL9_9ACTN</name>
<organism evidence="1 2">
    <name type="scientific">Streptosporangium nondiastaticum</name>
    <dbReference type="NCBI Taxonomy" id="35764"/>
    <lineage>
        <taxon>Bacteria</taxon>
        <taxon>Bacillati</taxon>
        <taxon>Actinomycetota</taxon>
        <taxon>Actinomycetes</taxon>
        <taxon>Streptosporangiales</taxon>
        <taxon>Streptosporangiaceae</taxon>
        <taxon>Streptosporangium</taxon>
    </lineage>
</organism>
<protein>
    <submittedName>
        <fullName evidence="1">Uncharacterized protein</fullName>
    </submittedName>
</protein>
<reference evidence="1 2" key="1">
    <citation type="submission" date="2018-03" db="EMBL/GenBank/DDBJ databases">
        <title>Chitinolytic properties of Streptosporangium nondiastaticum TBG75A20.</title>
        <authorList>
            <person name="Gayathri V."/>
            <person name="Shiburaj S."/>
        </authorList>
    </citation>
    <scope>NUCLEOTIDE SEQUENCE [LARGE SCALE GENOMIC DNA]</scope>
    <source>
        <strain evidence="1 2">TBG75A20</strain>
    </source>
</reference>